<feature type="transmembrane region" description="Helical" evidence="7">
    <location>
        <begin position="352"/>
        <end position="376"/>
    </location>
</feature>
<evidence type="ECO:0000256" key="2">
    <source>
        <dbReference type="ARBA" id="ARBA00022448"/>
    </source>
</evidence>
<keyword evidence="3" id="KW-1003">Cell membrane</keyword>
<reference evidence="10" key="1">
    <citation type="submission" date="2015-01" db="EMBL/GenBank/DDBJ databases">
        <authorList>
            <person name="Andreevskaya M."/>
        </authorList>
    </citation>
    <scope>NUCLEOTIDE SEQUENCE [LARGE SCALE GENOMIC DNA]</scope>
    <source>
        <strain evidence="10">MKFS47</strain>
    </source>
</reference>
<dbReference type="InterPro" id="IPR020846">
    <property type="entry name" value="MFS_dom"/>
</dbReference>
<dbReference type="PANTHER" id="PTHR23513">
    <property type="entry name" value="INTEGRAL MEMBRANE EFFLUX PROTEIN-RELATED"/>
    <property type="match status" value="1"/>
</dbReference>
<evidence type="ECO:0000256" key="6">
    <source>
        <dbReference type="ARBA" id="ARBA00023136"/>
    </source>
</evidence>
<keyword evidence="5 7" id="KW-1133">Transmembrane helix</keyword>
<feature type="transmembrane region" description="Helical" evidence="7">
    <location>
        <begin position="98"/>
        <end position="121"/>
    </location>
</feature>
<keyword evidence="2" id="KW-0813">Transport</keyword>
<dbReference type="HOGENOM" id="CLU_034180_16_2_9"/>
<evidence type="ECO:0000256" key="5">
    <source>
        <dbReference type="ARBA" id="ARBA00022989"/>
    </source>
</evidence>
<name>A0A0D6DVY8_9LACT</name>
<protein>
    <submittedName>
        <fullName evidence="9">Macrolide-efflux protein</fullName>
    </submittedName>
</protein>
<dbReference type="Proteomes" id="UP000033166">
    <property type="component" value="Chromosome I"/>
</dbReference>
<evidence type="ECO:0000256" key="3">
    <source>
        <dbReference type="ARBA" id="ARBA00022475"/>
    </source>
</evidence>
<evidence type="ECO:0000256" key="4">
    <source>
        <dbReference type="ARBA" id="ARBA00022692"/>
    </source>
</evidence>
<feature type="transmembrane region" description="Helical" evidence="7">
    <location>
        <begin position="312"/>
        <end position="340"/>
    </location>
</feature>
<dbReference type="CDD" id="cd06173">
    <property type="entry name" value="MFS_MefA_like"/>
    <property type="match status" value="1"/>
</dbReference>
<feature type="transmembrane region" description="Helical" evidence="7">
    <location>
        <begin position="165"/>
        <end position="183"/>
    </location>
</feature>
<evidence type="ECO:0000259" key="8">
    <source>
        <dbReference type="PROSITE" id="PS50850"/>
    </source>
</evidence>
<comment type="subcellular location">
    <subcellularLocation>
        <location evidence="1">Cell membrane</location>
        <topology evidence="1">Multi-pass membrane protein</topology>
    </subcellularLocation>
</comment>
<feature type="transmembrane region" description="Helical" evidence="7">
    <location>
        <begin position="382"/>
        <end position="399"/>
    </location>
</feature>
<keyword evidence="6 7" id="KW-0472">Membrane</keyword>
<dbReference type="RefSeq" id="WP_047915131.1">
    <property type="nucleotide sequence ID" value="NZ_LN774769.1"/>
</dbReference>
<proteinExistence type="predicted"/>
<dbReference type="AlphaFoldDB" id="A0A0D6DVY8"/>
<dbReference type="KEGG" id="lpk:LACPI_0721"/>
<dbReference type="EMBL" id="LN774769">
    <property type="protein sequence ID" value="CEN27921.1"/>
    <property type="molecule type" value="Genomic_DNA"/>
</dbReference>
<dbReference type="Gene3D" id="1.20.1250.20">
    <property type="entry name" value="MFS general substrate transporter like domains"/>
    <property type="match status" value="1"/>
</dbReference>
<keyword evidence="4 7" id="KW-0812">Transmembrane</keyword>
<dbReference type="GO" id="GO:0005886">
    <property type="term" value="C:plasma membrane"/>
    <property type="evidence" value="ECO:0007669"/>
    <property type="project" value="UniProtKB-SubCell"/>
</dbReference>
<sequence>MPKNLKILFISRIFSGFAGAMYPVALPLYILKLSGSLAISGLFFTLVMLPQMFLMPIIGVCIETRSKKMVTDISLAILCFLAFTEFLLLQFSQPSLTSLGLISAIISLLFSVIELSTKILFSEIVPKDKLEKYNGLKSVWDNLAAFGAPMIATLIYGFLGFKIVALIIAVFYFIASMVLIKLSDLSNPNYQNKVIQRENNFFSNLKSGMIFIKENKAIRNFYLLASTLNFFLGSQEEIINPSILMQKYHISEKLFGLVSLSFTLGVMVSGLLLAKYSKGNAQNFLKYLFIINSVIMMLIGILSVLFSGRYPVTFLISFLFLEFIVGFVTILVNVPLTAYFQSAVPINYQGRVFALLSFISGISVPLGISYSGFIASKIGADWTYIINNLFVIIIVLIVFRRKDKGVN</sequence>
<feature type="transmembrane region" description="Helical" evidence="7">
    <location>
        <begin position="285"/>
        <end position="306"/>
    </location>
</feature>
<evidence type="ECO:0000256" key="7">
    <source>
        <dbReference type="SAM" id="Phobius"/>
    </source>
</evidence>
<feature type="transmembrane region" description="Helical" evidence="7">
    <location>
        <begin position="7"/>
        <end position="31"/>
    </location>
</feature>
<feature type="domain" description="Major facilitator superfamily (MFS) profile" evidence="8">
    <location>
        <begin position="4"/>
        <end position="406"/>
    </location>
</feature>
<dbReference type="PROSITE" id="PS50850">
    <property type="entry name" value="MFS"/>
    <property type="match status" value="1"/>
</dbReference>
<dbReference type="PANTHER" id="PTHR23513:SF6">
    <property type="entry name" value="MAJOR FACILITATOR SUPERFAMILY ASSOCIATED DOMAIN-CONTAINING PROTEIN"/>
    <property type="match status" value="1"/>
</dbReference>
<dbReference type="InterPro" id="IPR011701">
    <property type="entry name" value="MFS"/>
</dbReference>
<feature type="transmembrane region" description="Helical" evidence="7">
    <location>
        <begin position="254"/>
        <end position="273"/>
    </location>
</feature>
<dbReference type="Pfam" id="PF07690">
    <property type="entry name" value="MFS_1"/>
    <property type="match status" value="1"/>
</dbReference>
<dbReference type="InterPro" id="IPR036259">
    <property type="entry name" value="MFS_trans_sf"/>
</dbReference>
<dbReference type="GO" id="GO:0022857">
    <property type="term" value="F:transmembrane transporter activity"/>
    <property type="evidence" value="ECO:0007669"/>
    <property type="project" value="InterPro"/>
</dbReference>
<feature type="transmembrane region" description="Helical" evidence="7">
    <location>
        <begin position="37"/>
        <end position="61"/>
    </location>
</feature>
<evidence type="ECO:0000313" key="10">
    <source>
        <dbReference type="Proteomes" id="UP000033166"/>
    </source>
</evidence>
<dbReference type="SUPFAM" id="SSF103473">
    <property type="entry name" value="MFS general substrate transporter"/>
    <property type="match status" value="1"/>
</dbReference>
<accession>A0A0D6DVY8</accession>
<feature type="transmembrane region" description="Helical" evidence="7">
    <location>
        <begin position="73"/>
        <end position="92"/>
    </location>
</feature>
<organism evidence="9 10">
    <name type="scientific">Pseudolactococcus piscium MKFS47</name>
    <dbReference type="NCBI Taxonomy" id="297352"/>
    <lineage>
        <taxon>Bacteria</taxon>
        <taxon>Bacillati</taxon>
        <taxon>Bacillota</taxon>
        <taxon>Bacilli</taxon>
        <taxon>Lactobacillales</taxon>
        <taxon>Streptococcaceae</taxon>
        <taxon>Pseudolactococcus</taxon>
    </lineage>
</organism>
<evidence type="ECO:0000313" key="9">
    <source>
        <dbReference type="EMBL" id="CEN27921.1"/>
    </source>
</evidence>
<gene>
    <name evidence="9" type="ORF">LACPI_0721</name>
</gene>
<evidence type="ECO:0000256" key="1">
    <source>
        <dbReference type="ARBA" id="ARBA00004651"/>
    </source>
</evidence>